<evidence type="ECO:0000256" key="3">
    <source>
        <dbReference type="ARBA" id="ARBA00012027"/>
    </source>
</evidence>
<evidence type="ECO:0000256" key="5">
    <source>
        <dbReference type="ARBA" id="ARBA00022963"/>
    </source>
</evidence>
<gene>
    <name evidence="8" type="ORF">HMPREF9140_00397</name>
</gene>
<dbReference type="eggNOG" id="COG1502">
    <property type="taxonomic scope" value="Bacteria"/>
</dbReference>
<dbReference type="Gene3D" id="3.30.870.10">
    <property type="entry name" value="Endonuclease Chain A"/>
    <property type="match status" value="1"/>
</dbReference>
<keyword evidence="6" id="KW-0443">Lipid metabolism</keyword>
<dbReference type="AlphaFoldDB" id="H1Q0F9"/>
<dbReference type="EMBL" id="AGWK01000014">
    <property type="protein sequence ID" value="EHO73688.1"/>
    <property type="molecule type" value="Genomic_DNA"/>
</dbReference>
<feature type="domain" description="PLD phosphodiesterase" evidence="7">
    <location>
        <begin position="138"/>
        <end position="165"/>
    </location>
</feature>
<dbReference type="InterPro" id="IPR025202">
    <property type="entry name" value="PLD-like_dom"/>
</dbReference>
<keyword evidence="9" id="KW-1185">Reference proteome</keyword>
<name>H1Q0F9_9BACT</name>
<dbReference type="GO" id="GO:0016891">
    <property type="term" value="F:RNA endonuclease activity producing 5'-phosphomonoesters, hydrolytic mechanism"/>
    <property type="evidence" value="ECO:0007669"/>
    <property type="project" value="TreeGrafter"/>
</dbReference>
<dbReference type="CDD" id="cd09174">
    <property type="entry name" value="PLDc_Nuc_like_unchar2"/>
    <property type="match status" value="1"/>
</dbReference>
<dbReference type="PATRIC" id="fig|883158.3.peg.412"/>
<comment type="caution">
    <text evidence="8">The sequence shown here is derived from an EMBL/GenBank/DDBJ whole genome shotgun (WGS) entry which is preliminary data.</text>
</comment>
<dbReference type="GO" id="GO:0004630">
    <property type="term" value="F:phospholipase D activity"/>
    <property type="evidence" value="ECO:0007669"/>
    <property type="project" value="UniProtKB-EC"/>
</dbReference>
<organism evidence="8 9">
    <name type="scientific">Prevotella micans F0438</name>
    <dbReference type="NCBI Taxonomy" id="883158"/>
    <lineage>
        <taxon>Bacteria</taxon>
        <taxon>Pseudomonadati</taxon>
        <taxon>Bacteroidota</taxon>
        <taxon>Bacteroidia</taxon>
        <taxon>Bacteroidales</taxon>
        <taxon>Prevotellaceae</taxon>
        <taxon>Prevotella</taxon>
    </lineage>
</organism>
<evidence type="ECO:0000259" key="7">
    <source>
        <dbReference type="PROSITE" id="PS50035"/>
    </source>
</evidence>
<evidence type="ECO:0000256" key="2">
    <source>
        <dbReference type="ARBA" id="ARBA00008664"/>
    </source>
</evidence>
<evidence type="ECO:0000256" key="4">
    <source>
        <dbReference type="ARBA" id="ARBA00022801"/>
    </source>
</evidence>
<dbReference type="PANTHER" id="PTHR43856:SF1">
    <property type="entry name" value="MITOCHONDRIAL CARDIOLIPIN HYDROLASE"/>
    <property type="match status" value="1"/>
</dbReference>
<dbReference type="Pfam" id="PF13091">
    <property type="entry name" value="PLDc_2"/>
    <property type="match status" value="1"/>
</dbReference>
<keyword evidence="5" id="KW-0442">Lipid degradation</keyword>
<evidence type="ECO:0000256" key="1">
    <source>
        <dbReference type="ARBA" id="ARBA00000798"/>
    </source>
</evidence>
<dbReference type="HOGENOM" id="CLU_096754_0_0_10"/>
<proteinExistence type="inferred from homology"/>
<dbReference type="GO" id="GO:0016042">
    <property type="term" value="P:lipid catabolic process"/>
    <property type="evidence" value="ECO:0007669"/>
    <property type="project" value="UniProtKB-KW"/>
</dbReference>
<dbReference type="GO" id="GO:0006793">
    <property type="term" value="P:phosphorus metabolic process"/>
    <property type="evidence" value="ECO:0007669"/>
    <property type="project" value="UniProtKB-ARBA"/>
</dbReference>
<dbReference type="STRING" id="883158.HMPREF9140_00397"/>
<reference evidence="8 9" key="1">
    <citation type="submission" date="2011-12" db="EMBL/GenBank/DDBJ databases">
        <title>The Genome Sequence of Prevotella micans F0438.</title>
        <authorList>
            <consortium name="The Broad Institute Genome Sequencing Platform"/>
            <person name="Earl A."/>
            <person name="Ward D."/>
            <person name="Feldgarden M."/>
            <person name="Gevers D."/>
            <person name="Izard J."/>
            <person name="Baranova O.V."/>
            <person name="Blanton J.M."/>
            <person name="Wade W.G."/>
            <person name="Dewhirst F.E."/>
            <person name="Young S.K."/>
            <person name="Zeng Q."/>
            <person name="Gargeya S."/>
            <person name="Fitzgerald M."/>
            <person name="Haas B."/>
            <person name="Abouelleil A."/>
            <person name="Alvarado L."/>
            <person name="Arachchi H.M."/>
            <person name="Berlin A."/>
            <person name="Chapman S.B."/>
            <person name="Gearin G."/>
            <person name="Goldberg J."/>
            <person name="Griggs A."/>
            <person name="Gujja S."/>
            <person name="Hansen M."/>
            <person name="Heiman D."/>
            <person name="Howarth C."/>
            <person name="Larimer J."/>
            <person name="Lui A."/>
            <person name="MacDonald P.J.P."/>
            <person name="McCowen C."/>
            <person name="Montmayeur A."/>
            <person name="Murphy C."/>
            <person name="Neiman D."/>
            <person name="Pearson M."/>
            <person name="Priest M."/>
            <person name="Roberts A."/>
            <person name="Saif S."/>
            <person name="Shea T."/>
            <person name="Sisk P."/>
            <person name="Stolte C."/>
            <person name="Sykes S."/>
            <person name="Wortman J."/>
            <person name="Nusbaum C."/>
            <person name="Birren B."/>
        </authorList>
    </citation>
    <scope>NUCLEOTIDE SEQUENCE [LARGE SCALE GENOMIC DNA]</scope>
    <source>
        <strain evidence="8 9">F0438</strain>
    </source>
</reference>
<comment type="similarity">
    <text evidence="2">Belongs to the phospholipase D family.</text>
</comment>
<evidence type="ECO:0000313" key="9">
    <source>
        <dbReference type="Proteomes" id="UP000016023"/>
    </source>
</evidence>
<dbReference type="InterPro" id="IPR001736">
    <property type="entry name" value="PLipase_D/transphosphatidylase"/>
</dbReference>
<protein>
    <recommendedName>
        <fullName evidence="3">phospholipase D</fullName>
        <ecNumber evidence="3">3.1.4.4</ecNumber>
    </recommendedName>
</protein>
<dbReference type="EC" id="3.1.4.4" evidence="3"/>
<accession>H1Q0F9</accession>
<dbReference type="PROSITE" id="PS50035">
    <property type="entry name" value="PLD"/>
    <property type="match status" value="1"/>
</dbReference>
<dbReference type="PANTHER" id="PTHR43856">
    <property type="entry name" value="CARDIOLIPIN HYDROLASE"/>
    <property type="match status" value="1"/>
</dbReference>
<dbReference type="SUPFAM" id="SSF56024">
    <property type="entry name" value="Phospholipase D/nuclease"/>
    <property type="match status" value="1"/>
</dbReference>
<keyword evidence="4" id="KW-0378">Hydrolase</keyword>
<sequence length="196" mass="22364">MRKLDDKKLQELIEKLINESYDKEKAVDVINKNLKLDSIILGLDAEDIKWQGIDSPPDVQNKASFEKIENKVIDAIKQAKVSILVAMAWFTNENIKSALEAKRIEGLRIEIIFYKDVVNANHGVDLSDFDCSEIRGTKGGLMHNKFCVLDNQRVITGSYNWSTNAEYKNNENVIITSDNKIATEYSVEFRKLKPLI</sequence>
<dbReference type="InterPro" id="IPR051406">
    <property type="entry name" value="PLD_domain"/>
</dbReference>
<evidence type="ECO:0000256" key="6">
    <source>
        <dbReference type="ARBA" id="ARBA00023098"/>
    </source>
</evidence>
<evidence type="ECO:0000313" key="8">
    <source>
        <dbReference type="EMBL" id="EHO73688.1"/>
    </source>
</evidence>
<dbReference type="Proteomes" id="UP000016023">
    <property type="component" value="Unassembled WGS sequence"/>
</dbReference>
<comment type="catalytic activity">
    <reaction evidence="1">
        <text>a 1,2-diacyl-sn-glycero-3-phosphocholine + H2O = a 1,2-diacyl-sn-glycero-3-phosphate + choline + H(+)</text>
        <dbReference type="Rhea" id="RHEA:14445"/>
        <dbReference type="ChEBI" id="CHEBI:15354"/>
        <dbReference type="ChEBI" id="CHEBI:15377"/>
        <dbReference type="ChEBI" id="CHEBI:15378"/>
        <dbReference type="ChEBI" id="CHEBI:57643"/>
        <dbReference type="ChEBI" id="CHEBI:58608"/>
        <dbReference type="EC" id="3.1.4.4"/>
    </reaction>
</comment>